<reference evidence="1" key="2">
    <citation type="submission" date="2014-03" db="EMBL/GenBank/DDBJ databases">
        <title>The Genome Annotation of Fusarium oxysporum PHW808.</title>
        <authorList>
            <consortium name="The Broad Institute Genomics Platform"/>
            <person name="Ma L.-J."/>
            <person name="Corby-Kistler H."/>
            <person name="Broz K."/>
            <person name="Gale L.R."/>
            <person name="Jonkers W."/>
            <person name="O'Donnell K."/>
            <person name="Ploetz R."/>
            <person name="Steinberg C."/>
            <person name="Schwartz D.C."/>
            <person name="VanEtten H."/>
            <person name="Zhou S."/>
            <person name="Young S.K."/>
            <person name="Zeng Q."/>
            <person name="Gargeya S."/>
            <person name="Fitzgerald M."/>
            <person name="Abouelleil A."/>
            <person name="Alvarado L."/>
            <person name="Chapman S.B."/>
            <person name="Gainer-Dewar J."/>
            <person name="Goldberg J."/>
            <person name="Griggs A."/>
            <person name="Gujja S."/>
            <person name="Hansen M."/>
            <person name="Howarth C."/>
            <person name="Imamovic A."/>
            <person name="Ireland A."/>
            <person name="Larimer J."/>
            <person name="McCowan C."/>
            <person name="Murphy C."/>
            <person name="Pearson M."/>
            <person name="Poon T.W."/>
            <person name="Priest M."/>
            <person name="Roberts A."/>
            <person name="Saif S."/>
            <person name="Shea T."/>
            <person name="Sykes S."/>
            <person name="Wortman J."/>
            <person name="Nusbaum C."/>
            <person name="Birren B."/>
        </authorList>
    </citation>
    <scope>NUCLEOTIDE SEQUENCE</scope>
    <source>
        <strain evidence="1">54008</strain>
    </source>
</reference>
<gene>
    <name evidence="1" type="ORF">FOPG_15773</name>
</gene>
<protein>
    <submittedName>
        <fullName evidence="1">Uncharacterized protein</fullName>
    </submittedName>
</protein>
<accession>X0GXR0</accession>
<evidence type="ECO:0000313" key="1">
    <source>
        <dbReference type="EMBL" id="EXL68168.1"/>
    </source>
</evidence>
<name>X0GXR0_FUSOX</name>
<dbReference type="EMBL" id="KK033311">
    <property type="protein sequence ID" value="EXL68168.1"/>
    <property type="molecule type" value="Genomic_DNA"/>
</dbReference>
<proteinExistence type="predicted"/>
<reference evidence="1" key="1">
    <citation type="submission" date="2011-11" db="EMBL/GenBank/DDBJ databases">
        <title>The Genome Sequence of Fusarium oxysporum PHW808.</title>
        <authorList>
            <consortium name="The Broad Institute Genome Sequencing Platform"/>
            <person name="Ma L.-J."/>
            <person name="Gale L.R."/>
            <person name="Schwartz D.C."/>
            <person name="Zhou S."/>
            <person name="Corby-Kistler H."/>
            <person name="Young S.K."/>
            <person name="Zeng Q."/>
            <person name="Gargeya S."/>
            <person name="Fitzgerald M."/>
            <person name="Haas B."/>
            <person name="Abouelleil A."/>
            <person name="Alvarado L."/>
            <person name="Arachchi H.M."/>
            <person name="Berlin A."/>
            <person name="Brown A."/>
            <person name="Chapman S.B."/>
            <person name="Chen Z."/>
            <person name="Dunbar C."/>
            <person name="Freedman E."/>
            <person name="Gearin G."/>
            <person name="Goldberg J."/>
            <person name="Griggs A."/>
            <person name="Gujja S."/>
            <person name="Heiman D."/>
            <person name="Howarth C."/>
            <person name="Larson L."/>
            <person name="Lui A."/>
            <person name="MacDonald P.J.P."/>
            <person name="Montmayeur A."/>
            <person name="Murphy C."/>
            <person name="Neiman D."/>
            <person name="Pearson M."/>
            <person name="Priest M."/>
            <person name="Roberts A."/>
            <person name="Saif S."/>
            <person name="Shea T."/>
            <person name="Shenoy N."/>
            <person name="Sisk P."/>
            <person name="Stolte C."/>
            <person name="Sykes S."/>
            <person name="Wortman J."/>
            <person name="Nusbaum C."/>
            <person name="Birren B."/>
        </authorList>
    </citation>
    <scope>NUCLEOTIDE SEQUENCE [LARGE SCALE GENOMIC DNA]</scope>
    <source>
        <strain evidence="1">54008</strain>
    </source>
</reference>
<organism evidence="1">
    <name type="scientific">Fusarium oxysporum f. sp. conglutinans race 2 54008</name>
    <dbReference type="NCBI Taxonomy" id="1089457"/>
    <lineage>
        <taxon>Eukaryota</taxon>
        <taxon>Fungi</taxon>
        <taxon>Dikarya</taxon>
        <taxon>Ascomycota</taxon>
        <taxon>Pezizomycotina</taxon>
        <taxon>Sordariomycetes</taxon>
        <taxon>Hypocreomycetidae</taxon>
        <taxon>Hypocreales</taxon>
        <taxon>Nectriaceae</taxon>
        <taxon>Fusarium</taxon>
        <taxon>Fusarium oxysporum species complex</taxon>
    </lineage>
</organism>
<dbReference type="HOGENOM" id="CLU_2654585_0_0_1"/>
<dbReference type="Proteomes" id="UP000030676">
    <property type="component" value="Unassembled WGS sequence"/>
</dbReference>
<dbReference type="AlphaFoldDB" id="X0GXR0"/>
<sequence>MAMQKDAIAAGEAQNLLRGIDQTGEHHTTAEEAFTSFIFDPASERVAEAQIHSMADRFEEMVIFDELMYKNTTLSS</sequence>